<keyword evidence="3" id="KW-1185">Reference proteome</keyword>
<comment type="caution">
    <text evidence="2">The sequence shown here is derived from an EMBL/GenBank/DDBJ whole genome shotgun (WGS) entry which is preliminary data.</text>
</comment>
<feature type="region of interest" description="Disordered" evidence="1">
    <location>
        <begin position="72"/>
        <end position="107"/>
    </location>
</feature>
<name>A0A0L0VWA5_9BASI</name>
<dbReference type="AlphaFoldDB" id="A0A0L0VWA5"/>
<proteinExistence type="predicted"/>
<accession>A0A0L0VWA5</accession>
<sequence length="107" mass="11736">MHNNLKFAWNQSYTVKTKAVRTANRSLMEFLPDVDDRSEPKGCERDLGLRVGSPCLHLAFQSCLQVNARGVEPVSKGGSGKHLSRAAVQTAQRALHGTPTSRGAKYK</sequence>
<evidence type="ECO:0000256" key="1">
    <source>
        <dbReference type="SAM" id="MobiDB-lite"/>
    </source>
</evidence>
<protein>
    <submittedName>
        <fullName evidence="2">Uncharacterized protein</fullName>
    </submittedName>
</protein>
<dbReference type="EMBL" id="AJIL01000016">
    <property type="protein sequence ID" value="KNF03594.1"/>
    <property type="molecule type" value="Genomic_DNA"/>
</dbReference>
<dbReference type="Proteomes" id="UP000054564">
    <property type="component" value="Unassembled WGS sequence"/>
</dbReference>
<organism evidence="2 3">
    <name type="scientific">Puccinia striiformis f. sp. tritici PST-78</name>
    <dbReference type="NCBI Taxonomy" id="1165861"/>
    <lineage>
        <taxon>Eukaryota</taxon>
        <taxon>Fungi</taxon>
        <taxon>Dikarya</taxon>
        <taxon>Basidiomycota</taxon>
        <taxon>Pucciniomycotina</taxon>
        <taxon>Pucciniomycetes</taxon>
        <taxon>Pucciniales</taxon>
        <taxon>Pucciniaceae</taxon>
        <taxon>Puccinia</taxon>
    </lineage>
</organism>
<evidence type="ECO:0000313" key="3">
    <source>
        <dbReference type="Proteomes" id="UP000054564"/>
    </source>
</evidence>
<evidence type="ECO:0000313" key="2">
    <source>
        <dbReference type="EMBL" id="KNF03594.1"/>
    </source>
</evidence>
<gene>
    <name evidence="2" type="ORF">PSTG_03117</name>
</gene>
<reference evidence="3" key="1">
    <citation type="submission" date="2014-03" db="EMBL/GenBank/DDBJ databases">
        <title>The Genome Sequence of Puccinia striiformis f. sp. tritici PST-78.</title>
        <authorList>
            <consortium name="The Broad Institute Genome Sequencing Platform"/>
            <person name="Cuomo C."/>
            <person name="Hulbert S."/>
            <person name="Chen X."/>
            <person name="Walker B."/>
            <person name="Young S.K."/>
            <person name="Zeng Q."/>
            <person name="Gargeya S."/>
            <person name="Fitzgerald M."/>
            <person name="Haas B."/>
            <person name="Abouelleil A."/>
            <person name="Alvarado L."/>
            <person name="Arachchi H.M."/>
            <person name="Berlin A.M."/>
            <person name="Chapman S.B."/>
            <person name="Goldberg J."/>
            <person name="Griggs A."/>
            <person name="Gujja S."/>
            <person name="Hansen M."/>
            <person name="Howarth C."/>
            <person name="Imamovic A."/>
            <person name="Larimer J."/>
            <person name="McCowan C."/>
            <person name="Montmayeur A."/>
            <person name="Murphy C."/>
            <person name="Neiman D."/>
            <person name="Pearson M."/>
            <person name="Priest M."/>
            <person name="Roberts A."/>
            <person name="Saif S."/>
            <person name="Shea T."/>
            <person name="Sisk P."/>
            <person name="Sykes S."/>
            <person name="Wortman J."/>
            <person name="Nusbaum C."/>
            <person name="Birren B."/>
        </authorList>
    </citation>
    <scope>NUCLEOTIDE SEQUENCE [LARGE SCALE GENOMIC DNA]</scope>
    <source>
        <strain evidence="3">race PST-78</strain>
    </source>
</reference>